<comment type="caution">
    <text evidence="1">The sequence shown here is derived from an EMBL/GenBank/DDBJ whole genome shotgun (WGS) entry which is preliminary data.</text>
</comment>
<evidence type="ECO:0000313" key="1">
    <source>
        <dbReference type="EMBL" id="KAH3854510.1"/>
    </source>
</evidence>
<dbReference type="EMBL" id="JAIWYP010000003">
    <property type="protein sequence ID" value="KAH3854510.1"/>
    <property type="molecule type" value="Genomic_DNA"/>
</dbReference>
<evidence type="ECO:0000313" key="2">
    <source>
        <dbReference type="Proteomes" id="UP000828390"/>
    </source>
</evidence>
<dbReference type="SUPFAM" id="SSF50729">
    <property type="entry name" value="PH domain-like"/>
    <property type="match status" value="1"/>
</dbReference>
<gene>
    <name evidence="1" type="ORF">DPMN_097053</name>
</gene>
<dbReference type="InterPro" id="IPR011993">
    <property type="entry name" value="PH-like_dom_sf"/>
</dbReference>
<reference evidence="1" key="1">
    <citation type="journal article" date="2019" name="bioRxiv">
        <title>The Genome of the Zebra Mussel, Dreissena polymorpha: A Resource for Invasive Species Research.</title>
        <authorList>
            <person name="McCartney M.A."/>
            <person name="Auch B."/>
            <person name="Kono T."/>
            <person name="Mallez S."/>
            <person name="Zhang Y."/>
            <person name="Obille A."/>
            <person name="Becker A."/>
            <person name="Abrahante J.E."/>
            <person name="Garbe J."/>
            <person name="Badalamenti J.P."/>
            <person name="Herman A."/>
            <person name="Mangelson H."/>
            <person name="Liachko I."/>
            <person name="Sullivan S."/>
            <person name="Sone E.D."/>
            <person name="Koren S."/>
            <person name="Silverstein K.A.T."/>
            <person name="Beckman K.B."/>
            <person name="Gohl D.M."/>
        </authorList>
    </citation>
    <scope>NUCLEOTIDE SEQUENCE</scope>
    <source>
        <strain evidence="1">Duluth1</strain>
        <tissue evidence="1">Whole animal</tissue>
    </source>
</reference>
<reference evidence="1" key="2">
    <citation type="submission" date="2020-11" db="EMBL/GenBank/DDBJ databases">
        <authorList>
            <person name="McCartney M.A."/>
            <person name="Auch B."/>
            <person name="Kono T."/>
            <person name="Mallez S."/>
            <person name="Becker A."/>
            <person name="Gohl D.M."/>
            <person name="Silverstein K.A.T."/>
            <person name="Koren S."/>
            <person name="Bechman K.B."/>
            <person name="Herman A."/>
            <person name="Abrahante J.E."/>
            <person name="Garbe J."/>
        </authorList>
    </citation>
    <scope>NUCLEOTIDE SEQUENCE</scope>
    <source>
        <strain evidence="1">Duluth1</strain>
        <tissue evidence="1">Whole animal</tissue>
    </source>
</reference>
<sequence length="102" mass="11537">MGCSNSTSVRRSTFKPSSRPCKTGYMVYSDGSNKWKKVFVVLFQDSMIAWFESPKKKTPIAYTVLKDVCSMLVVGPVCKRIPNSPQKIPKKLSFSYMIAFPQ</sequence>
<proteinExistence type="predicted"/>
<dbReference type="Proteomes" id="UP000828390">
    <property type="component" value="Unassembled WGS sequence"/>
</dbReference>
<dbReference type="AlphaFoldDB" id="A0A9D4L9K3"/>
<organism evidence="1 2">
    <name type="scientific">Dreissena polymorpha</name>
    <name type="common">Zebra mussel</name>
    <name type="synonym">Mytilus polymorpha</name>
    <dbReference type="NCBI Taxonomy" id="45954"/>
    <lineage>
        <taxon>Eukaryota</taxon>
        <taxon>Metazoa</taxon>
        <taxon>Spiralia</taxon>
        <taxon>Lophotrochozoa</taxon>
        <taxon>Mollusca</taxon>
        <taxon>Bivalvia</taxon>
        <taxon>Autobranchia</taxon>
        <taxon>Heteroconchia</taxon>
        <taxon>Euheterodonta</taxon>
        <taxon>Imparidentia</taxon>
        <taxon>Neoheterodontei</taxon>
        <taxon>Myida</taxon>
        <taxon>Dreissenoidea</taxon>
        <taxon>Dreissenidae</taxon>
        <taxon>Dreissena</taxon>
    </lineage>
</organism>
<name>A0A9D4L9K3_DREPO</name>
<keyword evidence="2" id="KW-1185">Reference proteome</keyword>
<accession>A0A9D4L9K3</accession>
<protein>
    <submittedName>
        <fullName evidence="1">Uncharacterized protein</fullName>
    </submittedName>
</protein>
<dbReference type="Gene3D" id="2.30.29.30">
    <property type="entry name" value="Pleckstrin-homology domain (PH domain)/Phosphotyrosine-binding domain (PTB)"/>
    <property type="match status" value="1"/>
</dbReference>